<dbReference type="PANTHER" id="PTHR42695">
    <property type="entry name" value="GLUTAMINE AMIDOTRANSFERASE YLR126C-RELATED"/>
    <property type="match status" value="1"/>
</dbReference>
<dbReference type="EMBL" id="WTUW01000001">
    <property type="protein sequence ID" value="MZR30177.1"/>
    <property type="molecule type" value="Genomic_DNA"/>
</dbReference>
<keyword evidence="2" id="KW-0808">Transferase</keyword>
<dbReference type="PROSITE" id="PS51273">
    <property type="entry name" value="GATASE_TYPE_1"/>
    <property type="match status" value="1"/>
</dbReference>
<dbReference type="PANTHER" id="PTHR42695:SF5">
    <property type="entry name" value="GLUTAMINE AMIDOTRANSFERASE YLR126C-RELATED"/>
    <property type="match status" value="1"/>
</dbReference>
<reference evidence="2 3" key="1">
    <citation type="submission" date="2019-12" db="EMBL/GenBank/DDBJ databases">
        <title>Snethiella sp. nov. sp. isolated from sea sand.</title>
        <authorList>
            <person name="Kim J."/>
            <person name="Jeong S.E."/>
            <person name="Jung H.S."/>
            <person name="Jeon C.O."/>
        </authorList>
    </citation>
    <scope>NUCLEOTIDE SEQUENCE [LARGE SCALE GENOMIC DNA]</scope>
    <source>
        <strain evidence="2 3">DP05</strain>
    </source>
</reference>
<dbReference type="InterPro" id="IPR017926">
    <property type="entry name" value="GATASE"/>
</dbReference>
<dbReference type="SUPFAM" id="SSF52317">
    <property type="entry name" value="Class I glutamine amidotransferase-like"/>
    <property type="match status" value="1"/>
</dbReference>
<accession>A0A6L8W7H5</accession>
<dbReference type="GO" id="GO:0005829">
    <property type="term" value="C:cytosol"/>
    <property type="evidence" value="ECO:0007669"/>
    <property type="project" value="TreeGrafter"/>
</dbReference>
<dbReference type="CDD" id="cd01741">
    <property type="entry name" value="GATase1_1"/>
    <property type="match status" value="1"/>
</dbReference>
<dbReference type="GO" id="GO:0016740">
    <property type="term" value="F:transferase activity"/>
    <property type="evidence" value="ECO:0007669"/>
    <property type="project" value="UniProtKB-KW"/>
</dbReference>
<evidence type="ECO:0000313" key="3">
    <source>
        <dbReference type="Proteomes" id="UP000476030"/>
    </source>
</evidence>
<keyword evidence="3" id="KW-1185">Reference proteome</keyword>
<dbReference type="InterPro" id="IPR029062">
    <property type="entry name" value="Class_I_gatase-like"/>
</dbReference>
<gene>
    <name evidence="2" type="ORF">GQE98_05950</name>
</gene>
<dbReference type="RefSeq" id="WP_161314698.1">
    <property type="nucleotide sequence ID" value="NZ_WTUW01000001.1"/>
</dbReference>
<keyword evidence="2" id="KW-0315">Glutamine amidotransferase</keyword>
<dbReference type="Pfam" id="PF00117">
    <property type="entry name" value="GATase"/>
    <property type="match status" value="1"/>
</dbReference>
<protein>
    <submittedName>
        <fullName evidence="2">Type 1 glutamine amidotransferase</fullName>
    </submittedName>
</protein>
<dbReference type="InterPro" id="IPR044992">
    <property type="entry name" value="ChyE-like"/>
</dbReference>
<feature type="domain" description="Glutamine amidotransferase" evidence="1">
    <location>
        <begin position="63"/>
        <end position="186"/>
    </location>
</feature>
<evidence type="ECO:0000313" key="2">
    <source>
        <dbReference type="EMBL" id="MZR30177.1"/>
    </source>
</evidence>
<name>A0A6L8W7H5_9PROT</name>
<organism evidence="2 3">
    <name type="scientific">Sneathiella litorea</name>
    <dbReference type="NCBI Taxonomy" id="2606216"/>
    <lineage>
        <taxon>Bacteria</taxon>
        <taxon>Pseudomonadati</taxon>
        <taxon>Pseudomonadota</taxon>
        <taxon>Alphaproteobacteria</taxon>
        <taxon>Sneathiellales</taxon>
        <taxon>Sneathiellaceae</taxon>
        <taxon>Sneathiella</taxon>
    </lineage>
</organism>
<comment type="caution">
    <text evidence="2">The sequence shown here is derived from an EMBL/GenBank/DDBJ whole genome shotgun (WGS) entry which is preliminary data.</text>
</comment>
<sequence>MSLDLEKKTTVGIIQTGRIGGSLGVKYGEYPDMFKELFEDEPFDFVTYAAIDMQLPKHPLECDAWVITGSKHGVYEDFNWVKPLEAFIRKLIASGQPTVGICFGHQLMAQAMGGRVEKFAGGWSVGRTIYSDVLNNREARLLSFHQDQVVQAPENAELILTSDFCQFAGLKYSPSCFSLQPHPEHTLPFLVDLINQRRGVQLDPDFADDSLASLAESNDQQQYGQWIAEILKGERRI</sequence>
<dbReference type="Proteomes" id="UP000476030">
    <property type="component" value="Unassembled WGS sequence"/>
</dbReference>
<dbReference type="Gene3D" id="3.40.50.880">
    <property type="match status" value="1"/>
</dbReference>
<proteinExistence type="predicted"/>
<dbReference type="AlphaFoldDB" id="A0A6L8W7H5"/>
<evidence type="ECO:0000259" key="1">
    <source>
        <dbReference type="Pfam" id="PF00117"/>
    </source>
</evidence>